<dbReference type="NCBIfam" id="TIGR03647">
    <property type="entry name" value="Na_symport_sm"/>
    <property type="match status" value="1"/>
</dbReference>
<feature type="transmembrane region" description="Helical" evidence="2">
    <location>
        <begin position="21"/>
        <end position="43"/>
    </location>
</feature>
<feature type="domain" description="Sodium symporter small subunit" evidence="3">
    <location>
        <begin position="15"/>
        <end position="87"/>
    </location>
</feature>
<accession>A0A1K0J2X1</accession>
<protein>
    <submittedName>
        <fullName evidence="4">Predicted membrane protein</fullName>
    </submittedName>
</protein>
<dbReference type="InterPro" id="IPR019886">
    <property type="entry name" value="Na_symporter_ssu"/>
</dbReference>
<keyword evidence="2" id="KW-0812">Transmembrane</keyword>
<evidence type="ECO:0000259" key="3">
    <source>
        <dbReference type="Pfam" id="PF13937"/>
    </source>
</evidence>
<dbReference type="AlphaFoldDB" id="A0A1K0J2X1"/>
<evidence type="ECO:0000256" key="2">
    <source>
        <dbReference type="SAM" id="Phobius"/>
    </source>
</evidence>
<evidence type="ECO:0000256" key="1">
    <source>
        <dbReference type="SAM" id="MobiDB-lite"/>
    </source>
</evidence>
<dbReference type="EMBL" id="FMSH01000506">
    <property type="protein sequence ID" value="SCU99298.1"/>
    <property type="molecule type" value="Genomic_DNA"/>
</dbReference>
<dbReference type="RefSeq" id="WP_010812225.1">
    <property type="nucleotide sequence ID" value="NZ_CP066018.1"/>
</dbReference>
<feature type="compositionally biased region" description="Low complexity" evidence="1">
    <location>
        <begin position="89"/>
        <end position="103"/>
    </location>
</feature>
<sequence length="111" mass="12273">MNDSPAPDSAEARQRQAWRRNLRWICGLLAIWFTVTFVVAWFARDLRFDFFGWPFSFWVGAQGALVVYVLMAALYAWRMNRADGEADADSLAAPAPAPSQGASRGTGTDAA</sequence>
<dbReference type="Pfam" id="PF13937">
    <property type="entry name" value="DUF4212"/>
    <property type="match status" value="1"/>
</dbReference>
<feature type="region of interest" description="Disordered" evidence="1">
    <location>
        <begin position="89"/>
        <end position="111"/>
    </location>
</feature>
<name>A0A1K0J2X1_CUPNE</name>
<reference evidence="4" key="1">
    <citation type="submission" date="2016-09" db="EMBL/GenBank/DDBJ databases">
        <authorList>
            <person name="Capua I."/>
            <person name="De Benedictis P."/>
            <person name="Joannis T."/>
            <person name="Lombin L.H."/>
            <person name="Cattoli G."/>
        </authorList>
    </citation>
    <scope>NUCLEOTIDE SEQUENCE</scope>
    <source>
        <strain evidence="4">B9</strain>
    </source>
</reference>
<evidence type="ECO:0000313" key="4">
    <source>
        <dbReference type="EMBL" id="SCU99298.1"/>
    </source>
</evidence>
<keyword evidence="2" id="KW-1133">Transmembrane helix</keyword>
<feature type="transmembrane region" description="Helical" evidence="2">
    <location>
        <begin position="55"/>
        <end position="77"/>
    </location>
</feature>
<gene>
    <name evidence="4" type="ORF">CNECB9_590015</name>
</gene>
<keyword evidence="2" id="KW-0472">Membrane</keyword>
<proteinExistence type="predicted"/>
<organism evidence="4">
    <name type="scientific">Cupriavidus necator</name>
    <name type="common">Alcaligenes eutrophus</name>
    <name type="synonym">Ralstonia eutropha</name>
    <dbReference type="NCBI Taxonomy" id="106590"/>
    <lineage>
        <taxon>Bacteria</taxon>
        <taxon>Pseudomonadati</taxon>
        <taxon>Pseudomonadota</taxon>
        <taxon>Betaproteobacteria</taxon>
        <taxon>Burkholderiales</taxon>
        <taxon>Burkholderiaceae</taxon>
        <taxon>Cupriavidus</taxon>
    </lineage>
</organism>